<organism evidence="1">
    <name type="scientific">freshwater metagenome</name>
    <dbReference type="NCBI Taxonomy" id="449393"/>
    <lineage>
        <taxon>unclassified sequences</taxon>
        <taxon>metagenomes</taxon>
        <taxon>ecological metagenomes</taxon>
    </lineage>
</organism>
<dbReference type="EMBL" id="CAFBQM010000047">
    <property type="protein sequence ID" value="CAB5060332.1"/>
    <property type="molecule type" value="Genomic_DNA"/>
</dbReference>
<name>A0A6J7U4Q2_9ZZZZ</name>
<protein>
    <submittedName>
        <fullName evidence="1">Unannotated protein</fullName>
    </submittedName>
</protein>
<evidence type="ECO:0000313" key="1">
    <source>
        <dbReference type="EMBL" id="CAB5060332.1"/>
    </source>
</evidence>
<sequence>MFKPTPPQPNTATVEPGLTLAVFITAPYPVSTAQLINAARSSGISLGITTAPDAGTTTYSANEATVKK</sequence>
<dbReference type="AlphaFoldDB" id="A0A6J7U4Q2"/>
<proteinExistence type="predicted"/>
<reference evidence="1" key="1">
    <citation type="submission" date="2020-05" db="EMBL/GenBank/DDBJ databases">
        <authorList>
            <person name="Chiriac C."/>
            <person name="Salcher M."/>
            <person name="Ghai R."/>
            <person name="Kavagutti S V."/>
        </authorList>
    </citation>
    <scope>NUCLEOTIDE SEQUENCE</scope>
</reference>
<accession>A0A6J7U4Q2</accession>
<gene>
    <name evidence="1" type="ORF">UFOPK4337_00967</name>
</gene>